<sequence length="918" mass="99845">MLRPVLGLRGPRRRVGVRVLAFATGIVLWSGPSVLLAAPPPAASPASELIPPKPKSTISVSYPAELLERERPPAGTIVVQYVVGVDGRTKEIELLESVDPVLDQIALDAVARLEFVPASYEGEAVEVVLSLALELGPPTPIPVDEGAGDGAGDQVGDQPGDPASDQAVPPPVTIRGRIREAGQRTPVDGASVLAVPAPPGWPQGQVKGRRYEQPEEPAWQIEADTDAEGYFELRGVPAGDVRLVVLSLGYERLDFIEALAPDSILELEYFQHRLETNPYRTVVTTERELPEVTRRTITPDEINALPGTQGDALKSIQNFPGVARPPFGAGLLVVRGSAPSDTKTYLGYHEIPQLFHFGAITSVFNSDILAQIDFIPGNFDSRFGNAIGGIINVQPRRGRRDGHHGYIDADLFDAGALVEGPIGKGSFAVSARRSYVDAILLAAIPPGSGIDFNVAPRYWDYQGLFDYPLGDGNLSVRVFGSDDQLAVVNPDINDTEPDDNDGFDTQIAFHRADLVWEAEHGPWSVLLTPSYRHDLFTGNGGDTVSFQVVRDQLSFRGELGYRISKRAALRLGTEVVAGSYNLEARAPGFPAVGAGDTGLFNAADLGGPFASLALYATGTIAATDRFTIYPGLRFTYNGIVLERAGLDPRVRFAWQVGDDTTLKGGVGLYSQFPDIFELNSVWGNPNIALEKSVHNSFGVAHVFDDYGLLVEATLFYKYVYSIAVPTSALLLNTGSGAAIVPERFDNEGFGHVGGLELLIRKDLTKKLFGWVSYTFSRAFYDLNDGEGLARFDFDQPHILTLLAVYKLPRGWSVGGRYRLVSGNPYTPVYNSVVDASDGGHFPILGPRNAARHPAFHQLDLRVDKKWSWRYVGLTAYVDVQNSYNRRNVEGIIYAYDFTQKRSIAGLPILPSVGLKFEW</sequence>
<evidence type="ECO:0000256" key="7">
    <source>
        <dbReference type="ARBA" id="ARBA00023136"/>
    </source>
</evidence>
<keyword evidence="4" id="KW-0812">Transmembrane</keyword>
<proteinExistence type="predicted"/>
<dbReference type="SUPFAM" id="SSF49464">
    <property type="entry name" value="Carboxypeptidase regulatory domain-like"/>
    <property type="match status" value="1"/>
</dbReference>
<feature type="region of interest" description="Disordered" evidence="10">
    <location>
        <begin position="140"/>
        <end position="170"/>
    </location>
</feature>
<dbReference type="SUPFAM" id="SSF56935">
    <property type="entry name" value="Porins"/>
    <property type="match status" value="1"/>
</dbReference>
<dbReference type="GO" id="GO:0009279">
    <property type="term" value="C:cell outer membrane"/>
    <property type="evidence" value="ECO:0007669"/>
    <property type="project" value="UniProtKB-SubCell"/>
</dbReference>
<evidence type="ECO:0000256" key="9">
    <source>
        <dbReference type="ARBA" id="ARBA00023237"/>
    </source>
</evidence>
<dbReference type="Proteomes" id="UP000031599">
    <property type="component" value="Unassembled WGS sequence"/>
</dbReference>
<evidence type="ECO:0000256" key="2">
    <source>
        <dbReference type="ARBA" id="ARBA00022448"/>
    </source>
</evidence>
<evidence type="ECO:0000256" key="6">
    <source>
        <dbReference type="ARBA" id="ARBA00023077"/>
    </source>
</evidence>
<dbReference type="Pfam" id="PF00593">
    <property type="entry name" value="TonB_dep_Rec_b-barrel"/>
    <property type="match status" value="1"/>
</dbReference>
<feature type="region of interest" description="Disordered" evidence="10">
    <location>
        <begin position="190"/>
        <end position="210"/>
    </location>
</feature>
<evidence type="ECO:0000256" key="4">
    <source>
        <dbReference type="ARBA" id="ARBA00022692"/>
    </source>
</evidence>
<dbReference type="PANTHER" id="PTHR30069">
    <property type="entry name" value="TONB-DEPENDENT OUTER MEMBRANE RECEPTOR"/>
    <property type="match status" value="1"/>
</dbReference>
<evidence type="ECO:0000256" key="10">
    <source>
        <dbReference type="SAM" id="MobiDB-lite"/>
    </source>
</evidence>
<organism evidence="13 14">
    <name type="scientific">Enhygromyxa salina</name>
    <dbReference type="NCBI Taxonomy" id="215803"/>
    <lineage>
        <taxon>Bacteria</taxon>
        <taxon>Pseudomonadati</taxon>
        <taxon>Myxococcota</taxon>
        <taxon>Polyangia</taxon>
        <taxon>Nannocystales</taxon>
        <taxon>Nannocystaceae</taxon>
        <taxon>Enhygromyxa</taxon>
    </lineage>
</organism>
<evidence type="ECO:0000256" key="1">
    <source>
        <dbReference type="ARBA" id="ARBA00004571"/>
    </source>
</evidence>
<comment type="subcellular location">
    <subcellularLocation>
        <location evidence="1">Cell outer membrane</location>
        <topology evidence="1">Multi-pass membrane protein</topology>
    </subcellularLocation>
</comment>
<accession>A0A0C2D1X3</accession>
<evidence type="ECO:0000259" key="12">
    <source>
        <dbReference type="Pfam" id="PF03544"/>
    </source>
</evidence>
<evidence type="ECO:0000256" key="8">
    <source>
        <dbReference type="ARBA" id="ARBA00023170"/>
    </source>
</evidence>
<comment type="caution">
    <text evidence="13">The sequence shown here is derived from an EMBL/GenBank/DDBJ whole genome shotgun (WGS) entry which is preliminary data.</text>
</comment>
<dbReference type="Gene3D" id="2.40.170.20">
    <property type="entry name" value="TonB-dependent receptor, beta-barrel domain"/>
    <property type="match status" value="1"/>
</dbReference>
<dbReference type="InterPro" id="IPR008969">
    <property type="entry name" value="CarboxyPept-like_regulatory"/>
</dbReference>
<keyword evidence="8 13" id="KW-0675">Receptor</keyword>
<name>A0A0C2D1X3_9BACT</name>
<dbReference type="EMBL" id="JMCC02000078">
    <property type="protein sequence ID" value="KIG14152.1"/>
    <property type="molecule type" value="Genomic_DNA"/>
</dbReference>
<dbReference type="AlphaFoldDB" id="A0A0C2D1X3"/>
<evidence type="ECO:0000313" key="14">
    <source>
        <dbReference type="Proteomes" id="UP000031599"/>
    </source>
</evidence>
<dbReference type="InterPro" id="IPR036942">
    <property type="entry name" value="Beta-barrel_TonB_sf"/>
</dbReference>
<evidence type="ECO:0000256" key="5">
    <source>
        <dbReference type="ARBA" id="ARBA00022729"/>
    </source>
</evidence>
<keyword evidence="6" id="KW-0798">TonB box</keyword>
<dbReference type="InterPro" id="IPR037682">
    <property type="entry name" value="TonB_C"/>
</dbReference>
<protein>
    <submittedName>
        <fullName evidence="13">TonB family protein / TonB-dependent receptor</fullName>
    </submittedName>
</protein>
<feature type="domain" description="TonB-dependent receptor-like beta-barrel" evidence="11">
    <location>
        <begin position="466"/>
        <end position="881"/>
    </location>
</feature>
<dbReference type="SUPFAM" id="SSF74653">
    <property type="entry name" value="TolA/TonB C-terminal domain"/>
    <property type="match status" value="1"/>
</dbReference>
<evidence type="ECO:0000256" key="3">
    <source>
        <dbReference type="ARBA" id="ARBA00022452"/>
    </source>
</evidence>
<keyword evidence="5" id="KW-0732">Signal</keyword>
<keyword evidence="2" id="KW-0813">Transport</keyword>
<dbReference type="PANTHER" id="PTHR30069:SF29">
    <property type="entry name" value="HEMOGLOBIN AND HEMOGLOBIN-HAPTOGLOBIN-BINDING PROTEIN 1-RELATED"/>
    <property type="match status" value="1"/>
</dbReference>
<feature type="compositionally biased region" description="Low complexity" evidence="10">
    <location>
        <begin position="154"/>
        <end position="163"/>
    </location>
</feature>
<keyword evidence="9" id="KW-0998">Cell outer membrane</keyword>
<dbReference type="Gene3D" id="3.30.1150.10">
    <property type="match status" value="1"/>
</dbReference>
<gene>
    <name evidence="13" type="ORF">DB30_07078</name>
</gene>
<dbReference type="GO" id="GO:0015344">
    <property type="term" value="F:siderophore uptake transmembrane transporter activity"/>
    <property type="evidence" value="ECO:0007669"/>
    <property type="project" value="TreeGrafter"/>
</dbReference>
<evidence type="ECO:0000259" key="11">
    <source>
        <dbReference type="Pfam" id="PF00593"/>
    </source>
</evidence>
<dbReference type="InterPro" id="IPR000531">
    <property type="entry name" value="Beta-barrel_TonB"/>
</dbReference>
<evidence type="ECO:0000313" key="13">
    <source>
        <dbReference type="EMBL" id="KIG14152.1"/>
    </source>
</evidence>
<dbReference type="Pfam" id="PF03544">
    <property type="entry name" value="TonB_C"/>
    <property type="match status" value="1"/>
</dbReference>
<feature type="domain" description="TonB C-terminal" evidence="12">
    <location>
        <begin position="61"/>
        <end position="128"/>
    </location>
</feature>
<reference evidence="13 14" key="1">
    <citation type="submission" date="2014-12" db="EMBL/GenBank/DDBJ databases">
        <title>Genome assembly of Enhygromyxa salina DSM 15201.</title>
        <authorList>
            <person name="Sharma G."/>
            <person name="Subramanian S."/>
        </authorList>
    </citation>
    <scope>NUCLEOTIDE SEQUENCE [LARGE SCALE GENOMIC DNA]</scope>
    <source>
        <strain evidence="13 14">DSM 15201</strain>
    </source>
</reference>
<keyword evidence="3" id="KW-1134">Transmembrane beta strand</keyword>
<dbReference type="GO" id="GO:0044718">
    <property type="term" value="P:siderophore transmembrane transport"/>
    <property type="evidence" value="ECO:0007669"/>
    <property type="project" value="TreeGrafter"/>
</dbReference>
<keyword evidence="7" id="KW-0472">Membrane</keyword>
<dbReference type="InterPro" id="IPR039426">
    <property type="entry name" value="TonB-dep_rcpt-like"/>
</dbReference>